<organism evidence="1 2">
    <name type="scientific">Ureibacillus galli</name>
    <dbReference type="NCBI Taxonomy" id="2762222"/>
    <lineage>
        <taxon>Bacteria</taxon>
        <taxon>Bacillati</taxon>
        <taxon>Bacillota</taxon>
        <taxon>Bacilli</taxon>
        <taxon>Bacillales</taxon>
        <taxon>Caryophanaceae</taxon>
        <taxon>Ureibacillus</taxon>
    </lineage>
</organism>
<evidence type="ECO:0000313" key="1">
    <source>
        <dbReference type="EMBL" id="MBD8025934.1"/>
    </source>
</evidence>
<accession>A0ABR8X9D3</accession>
<comment type="caution">
    <text evidence="1">The sequence shown here is derived from an EMBL/GenBank/DDBJ whole genome shotgun (WGS) entry which is preliminary data.</text>
</comment>
<evidence type="ECO:0000313" key="2">
    <source>
        <dbReference type="Proteomes" id="UP000640930"/>
    </source>
</evidence>
<reference evidence="1 2" key="1">
    <citation type="submission" date="2020-08" db="EMBL/GenBank/DDBJ databases">
        <title>A Genomic Blueprint of the Chicken Gut Microbiome.</title>
        <authorList>
            <person name="Gilroy R."/>
            <person name="Ravi A."/>
            <person name="Getino M."/>
            <person name="Pursley I."/>
            <person name="Horton D.L."/>
            <person name="Alikhan N.-F."/>
            <person name="Baker D."/>
            <person name="Gharbi K."/>
            <person name="Hall N."/>
            <person name="Watson M."/>
            <person name="Adriaenssens E.M."/>
            <person name="Foster-Nyarko E."/>
            <person name="Jarju S."/>
            <person name="Secka A."/>
            <person name="Antonio M."/>
            <person name="Oren A."/>
            <person name="Chaudhuri R."/>
            <person name="La Ragione R.M."/>
            <person name="Hildebrand F."/>
            <person name="Pallen M.J."/>
        </authorList>
    </citation>
    <scope>NUCLEOTIDE SEQUENCE [LARGE SCALE GENOMIC DNA]</scope>
    <source>
        <strain evidence="1 2">Re31</strain>
    </source>
</reference>
<name>A0ABR8X9D3_9BACL</name>
<gene>
    <name evidence="1" type="ORF">H9636_04600</name>
</gene>
<proteinExistence type="predicted"/>
<sequence>MDNSFVMSLDESHSLNFLIYLQNIYLNQHRKGEHLKYPYLSTTVPFKEDFEKRFKELWDDVFQQILKDKVHDLNIFHKEKYLFYERLFVTNDSSLTLFDEIITAFEVWWISNVGHFAIERSVDELVHPVYLELANFLKESKRTPKKNLHISLIYDDCLFVQNKIFSYFAVISLNEVIFKQEELALKLRACFD</sequence>
<dbReference type="RefSeq" id="WP_191706457.1">
    <property type="nucleotide sequence ID" value="NZ_JACSQA010000004.1"/>
</dbReference>
<protein>
    <recommendedName>
        <fullName evidence="3">Group-specific protein</fullName>
    </recommendedName>
</protein>
<dbReference type="EMBL" id="JACSQA010000004">
    <property type="protein sequence ID" value="MBD8025934.1"/>
    <property type="molecule type" value="Genomic_DNA"/>
</dbReference>
<evidence type="ECO:0008006" key="3">
    <source>
        <dbReference type="Google" id="ProtNLM"/>
    </source>
</evidence>
<keyword evidence="2" id="KW-1185">Reference proteome</keyword>
<dbReference type="Proteomes" id="UP000640930">
    <property type="component" value="Unassembled WGS sequence"/>
</dbReference>